<proteinExistence type="predicted"/>
<dbReference type="Proteomes" id="UP001139646">
    <property type="component" value="Unassembled WGS sequence"/>
</dbReference>
<organism evidence="1 2">
    <name type="scientific">Colwellia maritima</name>
    <dbReference type="NCBI Taxonomy" id="2912588"/>
    <lineage>
        <taxon>Bacteria</taxon>
        <taxon>Pseudomonadati</taxon>
        <taxon>Pseudomonadota</taxon>
        <taxon>Gammaproteobacteria</taxon>
        <taxon>Alteromonadales</taxon>
        <taxon>Colwelliaceae</taxon>
        <taxon>Colwellia</taxon>
    </lineage>
</organism>
<reference evidence="1" key="1">
    <citation type="submission" date="2022-01" db="EMBL/GenBank/DDBJ databases">
        <title>Colwellia maritima, isolated from seawater.</title>
        <authorList>
            <person name="Kristyanto S."/>
            <person name="Jung J."/>
            <person name="Jeon C.O."/>
        </authorList>
    </citation>
    <scope>NUCLEOTIDE SEQUENCE</scope>
    <source>
        <strain evidence="1">MSW7</strain>
    </source>
</reference>
<gene>
    <name evidence="1" type="ORF">L3081_11675</name>
</gene>
<accession>A0ABS9X147</accession>
<dbReference type="InterPro" id="IPR010836">
    <property type="entry name" value="SapC"/>
</dbReference>
<keyword evidence="2" id="KW-1185">Reference proteome</keyword>
<evidence type="ECO:0000313" key="1">
    <source>
        <dbReference type="EMBL" id="MCI2283939.1"/>
    </source>
</evidence>
<dbReference type="EMBL" id="JAKKSL010000002">
    <property type="protein sequence ID" value="MCI2283939.1"/>
    <property type="molecule type" value="Genomic_DNA"/>
</dbReference>
<protein>
    <submittedName>
        <fullName evidence="1">SapC family protein</fullName>
    </submittedName>
</protein>
<evidence type="ECO:0000313" key="2">
    <source>
        <dbReference type="Proteomes" id="UP001139646"/>
    </source>
</evidence>
<comment type="caution">
    <text evidence="1">The sequence shown here is derived from an EMBL/GenBank/DDBJ whole genome shotgun (WGS) entry which is preliminary data.</text>
</comment>
<dbReference type="RefSeq" id="WP_242286293.1">
    <property type="nucleotide sequence ID" value="NZ_JAKKSL010000002.1"/>
</dbReference>
<sequence>MTAQTVEMLDSIKHKHLCVNSANYNCAQNHINVAAVMVSELSTLVHEYPIFITKNSSTGEFQLSAVLGFSMGENLYLKGDSWQAKYLPLDILRRPFQLVKPEPNSKAQGHLAIDTASPQIQEKLGERLFEASGNPTPYLQRIQKTFSQLMQGVEQTKALLKTADEQGLIEPVTINIELNDEEKTSLKGLYAINQKAVTALKGKALEVCHQSGVLQVCHLLLSSGLHLEKLIKWKNAQISIE</sequence>
<dbReference type="Pfam" id="PF07277">
    <property type="entry name" value="SapC"/>
    <property type="match status" value="1"/>
</dbReference>
<name>A0ABS9X147_9GAMM</name>